<evidence type="ECO:0000256" key="10">
    <source>
        <dbReference type="ARBA" id="ARBA00093448"/>
    </source>
</evidence>
<dbReference type="InterPro" id="IPR010275">
    <property type="entry name" value="MepK"/>
</dbReference>
<evidence type="ECO:0000256" key="4">
    <source>
        <dbReference type="ARBA" id="ARBA00022723"/>
    </source>
</evidence>
<evidence type="ECO:0000256" key="6">
    <source>
        <dbReference type="ARBA" id="ARBA00022801"/>
    </source>
</evidence>
<evidence type="ECO:0000256" key="9">
    <source>
        <dbReference type="ARBA" id="ARBA00023316"/>
    </source>
</evidence>
<keyword evidence="12" id="KW-1133">Transmembrane helix</keyword>
<dbReference type="PROSITE" id="PS51318">
    <property type="entry name" value="TAT"/>
    <property type="match status" value="1"/>
</dbReference>
<accession>A0ABZ2C559</accession>
<keyword evidence="8" id="KW-0482">Metalloprotease</keyword>
<comment type="pathway">
    <text evidence="2">Cell wall biogenesis; cell wall polysaccharide biosynthesis.</text>
</comment>
<proteinExistence type="inferred from homology"/>
<dbReference type="RefSeq" id="WP_331256286.1">
    <property type="nucleotide sequence ID" value="NZ_CP133270.1"/>
</dbReference>
<comment type="cofactor">
    <cofactor evidence="1">
        <name>Zn(2+)</name>
        <dbReference type="ChEBI" id="CHEBI:29105"/>
    </cofactor>
</comment>
<organism evidence="13 14">
    <name type="scientific">Candidatus Bealeia paramacronuclearis</name>
    <dbReference type="NCBI Taxonomy" id="1921001"/>
    <lineage>
        <taxon>Bacteria</taxon>
        <taxon>Pseudomonadati</taxon>
        <taxon>Pseudomonadota</taxon>
        <taxon>Alphaproteobacteria</taxon>
        <taxon>Holosporales</taxon>
        <taxon>Holosporaceae</taxon>
        <taxon>Candidatus Bealeia</taxon>
    </lineage>
</organism>
<dbReference type="Pfam" id="PF05951">
    <property type="entry name" value="Peptidase_M15_2"/>
    <property type="match status" value="1"/>
</dbReference>
<evidence type="ECO:0000256" key="5">
    <source>
        <dbReference type="ARBA" id="ARBA00022729"/>
    </source>
</evidence>
<protein>
    <recommendedName>
        <fullName evidence="11">Murein endopeptidase K</fullName>
    </recommendedName>
</protein>
<keyword evidence="6" id="KW-0378">Hydrolase</keyword>
<dbReference type="EMBL" id="CP133270">
    <property type="protein sequence ID" value="WVX67564.1"/>
    <property type="molecule type" value="Genomic_DNA"/>
</dbReference>
<dbReference type="InterPro" id="IPR006311">
    <property type="entry name" value="TAT_signal"/>
</dbReference>
<dbReference type="Gene3D" id="3.30.1380.10">
    <property type="match status" value="1"/>
</dbReference>
<dbReference type="PANTHER" id="PTHR37425:SF1">
    <property type="entry name" value="OUTER MEMBRANE PROTEIN"/>
    <property type="match status" value="1"/>
</dbReference>
<dbReference type="Proteomes" id="UP001330434">
    <property type="component" value="Chromosome"/>
</dbReference>
<evidence type="ECO:0000256" key="12">
    <source>
        <dbReference type="SAM" id="Phobius"/>
    </source>
</evidence>
<keyword evidence="4" id="KW-0479">Metal-binding</keyword>
<dbReference type="InterPro" id="IPR009045">
    <property type="entry name" value="Zn_M74/Hedgehog-like"/>
</dbReference>
<keyword evidence="12" id="KW-0812">Transmembrane</keyword>
<evidence type="ECO:0000256" key="11">
    <source>
        <dbReference type="ARBA" id="ARBA00093666"/>
    </source>
</evidence>
<evidence type="ECO:0000256" key="8">
    <source>
        <dbReference type="ARBA" id="ARBA00023049"/>
    </source>
</evidence>
<feature type="transmembrane region" description="Helical" evidence="12">
    <location>
        <begin position="12"/>
        <end position="33"/>
    </location>
</feature>
<keyword evidence="12" id="KW-0472">Membrane</keyword>
<evidence type="ECO:0000256" key="1">
    <source>
        <dbReference type="ARBA" id="ARBA00001947"/>
    </source>
</evidence>
<comment type="similarity">
    <text evidence="10">Belongs to the peptidase M15 family.</text>
</comment>
<evidence type="ECO:0000256" key="3">
    <source>
        <dbReference type="ARBA" id="ARBA00022670"/>
    </source>
</evidence>
<keyword evidence="14" id="KW-1185">Reference proteome</keyword>
<name>A0ABZ2C559_9PROT</name>
<reference evidence="13 14" key="1">
    <citation type="journal article" date="2024" name="Environ. Microbiol.">
        <title>Novel evolutionary insights on the interactions of the Holosporales (Alphaproteobacteria) with eukaryotic hosts from comparative genomics.</title>
        <authorList>
            <person name="Giovannini M."/>
            <person name="Petroni G."/>
            <person name="Castelli M."/>
        </authorList>
    </citation>
    <scope>NUCLEOTIDE SEQUENCE [LARGE SCALE GENOMIC DNA]</scope>
    <source>
        <strain evidence="13 14">US_Bl 15I1</strain>
    </source>
</reference>
<gene>
    <name evidence="13" type="ORF">Bealeia1_01777</name>
</gene>
<evidence type="ECO:0000256" key="2">
    <source>
        <dbReference type="ARBA" id="ARBA00004776"/>
    </source>
</evidence>
<evidence type="ECO:0000256" key="7">
    <source>
        <dbReference type="ARBA" id="ARBA00022833"/>
    </source>
</evidence>
<keyword evidence="7" id="KW-0862">Zinc</keyword>
<evidence type="ECO:0000313" key="14">
    <source>
        <dbReference type="Proteomes" id="UP001330434"/>
    </source>
</evidence>
<dbReference type="SUPFAM" id="SSF55166">
    <property type="entry name" value="Hedgehog/DD-peptidase"/>
    <property type="match status" value="1"/>
</dbReference>
<dbReference type="PANTHER" id="PTHR37425">
    <property type="match status" value="1"/>
</dbReference>
<keyword evidence="3" id="KW-0645">Protease</keyword>
<keyword evidence="9" id="KW-0961">Cell wall biogenesis/degradation</keyword>
<keyword evidence="5" id="KW-0732">Signal</keyword>
<sequence length="189" mass="21329">MTQNSISRRQFLIFGGAAALVGLSCSTLPALIIPKKPKFSQKKFALTNIHTGESFEGVFWQNGSWVESSLHQLNKILRDRRNGKVHPINAELFHLMHRIQEEAGSKSQFEIICGYRSPETNLMLKKAKKGIAQNSQHIKGNAIDLRLSGLKLRELRDIARTQKAGGVGYYSKSNFVHIDIRPKPAYWQS</sequence>
<evidence type="ECO:0000313" key="13">
    <source>
        <dbReference type="EMBL" id="WVX67564.1"/>
    </source>
</evidence>